<accession>A0A8A3NY66</accession>
<evidence type="ECO:0000256" key="1">
    <source>
        <dbReference type="SAM" id="MobiDB-lite"/>
    </source>
</evidence>
<reference evidence="2" key="1">
    <citation type="submission" date="2020-10" db="EMBL/GenBank/DDBJ databases">
        <title>Genome Sequence of Monilinia vaccinii-corymbosi Sheds Light on Mummy Berry Disease Infection of Blueberry and Mating Type.</title>
        <authorList>
            <person name="Yow A.G."/>
            <person name="Zhang Y."/>
            <person name="Bansal K."/>
            <person name="Eacker S.M."/>
            <person name="Sullivan S."/>
            <person name="Liachko I."/>
            <person name="Cubeta M.A."/>
            <person name="Rollins J.A."/>
            <person name="Ashrafi H."/>
        </authorList>
    </citation>
    <scope>NUCLEOTIDE SEQUENCE</scope>
    <source>
        <strain evidence="2">RL-1</strain>
    </source>
</reference>
<dbReference type="OrthoDB" id="9988102at2759"/>
<dbReference type="EMBL" id="CP063405">
    <property type="protein sequence ID" value="QSZ29040.1"/>
    <property type="molecule type" value="Genomic_DNA"/>
</dbReference>
<sequence>MDETDISDDHMVSAGSHQAPPNKSLEIIRRVFQPISQTLTPKRPPVAIGKTRIEWHCKCGHQIYVTLLSFVLERQIDFNEPSRAITRAAVAAVDLPRTASLYLNHGTRTPIEKASNLDFQLISRQKINLTQTAQKLQKQHRFQWSLYIFSGVTPPAATTLDFYS</sequence>
<name>A0A8A3NY66_9HELO</name>
<evidence type="ECO:0000313" key="2">
    <source>
        <dbReference type="EMBL" id="QSZ29040.1"/>
    </source>
</evidence>
<feature type="region of interest" description="Disordered" evidence="1">
    <location>
        <begin position="1"/>
        <end position="20"/>
    </location>
</feature>
<protein>
    <submittedName>
        <fullName evidence="2">Uncharacterized protein</fullName>
    </submittedName>
</protein>
<dbReference type="Proteomes" id="UP000672032">
    <property type="component" value="Chromosome 1"/>
</dbReference>
<dbReference type="AlphaFoldDB" id="A0A8A3NY66"/>
<organism evidence="2 3">
    <name type="scientific">Monilinia vaccinii-corymbosi</name>
    <dbReference type="NCBI Taxonomy" id="61207"/>
    <lineage>
        <taxon>Eukaryota</taxon>
        <taxon>Fungi</taxon>
        <taxon>Dikarya</taxon>
        <taxon>Ascomycota</taxon>
        <taxon>Pezizomycotina</taxon>
        <taxon>Leotiomycetes</taxon>
        <taxon>Helotiales</taxon>
        <taxon>Sclerotiniaceae</taxon>
        <taxon>Monilinia</taxon>
    </lineage>
</organism>
<keyword evidence="3" id="KW-1185">Reference proteome</keyword>
<proteinExistence type="predicted"/>
<gene>
    <name evidence="2" type="ORF">DSL72_003550</name>
</gene>
<evidence type="ECO:0000313" key="3">
    <source>
        <dbReference type="Proteomes" id="UP000672032"/>
    </source>
</evidence>